<keyword evidence="1" id="KW-0812">Transmembrane</keyword>
<feature type="transmembrane region" description="Helical" evidence="1">
    <location>
        <begin position="123"/>
        <end position="141"/>
    </location>
</feature>
<protein>
    <recommendedName>
        <fullName evidence="4">Integral inner membrane protein</fullName>
    </recommendedName>
</protein>
<organism evidence="2 3">
    <name type="scientific">Paenibacillus spongiae</name>
    <dbReference type="NCBI Taxonomy" id="2909671"/>
    <lineage>
        <taxon>Bacteria</taxon>
        <taxon>Bacillati</taxon>
        <taxon>Bacillota</taxon>
        <taxon>Bacilli</taxon>
        <taxon>Bacillales</taxon>
        <taxon>Paenibacillaceae</taxon>
        <taxon>Paenibacillus</taxon>
    </lineage>
</organism>
<sequence length="181" mass="20234">MSLVAWMIVACEIAFWCVILLGLVVRYVFKKDKLGYFLLCLVPVIDLALLIFAGYDLLSGAVSTKAHGIAAVYIGVSLAFGKSMIQWADERFQYYIMKQGPAPVKRYGLDYAKHYLKGWLKHVLAYLIGAGLLAALIYFIQDPARTESLSAILKLWSVVLGIDLIITVTYFLFPKTEKAKS</sequence>
<dbReference type="EMBL" id="CP091430">
    <property type="protein sequence ID" value="UVI28388.1"/>
    <property type="molecule type" value="Genomic_DNA"/>
</dbReference>
<keyword evidence="3" id="KW-1185">Reference proteome</keyword>
<evidence type="ECO:0008006" key="4">
    <source>
        <dbReference type="Google" id="ProtNLM"/>
    </source>
</evidence>
<keyword evidence="1" id="KW-1133">Transmembrane helix</keyword>
<evidence type="ECO:0000256" key="1">
    <source>
        <dbReference type="SAM" id="Phobius"/>
    </source>
</evidence>
<keyword evidence="1" id="KW-0472">Membrane</keyword>
<feature type="transmembrane region" description="Helical" evidence="1">
    <location>
        <begin position="36"/>
        <end position="55"/>
    </location>
</feature>
<evidence type="ECO:0000313" key="2">
    <source>
        <dbReference type="EMBL" id="UVI28388.1"/>
    </source>
</evidence>
<feature type="transmembrane region" description="Helical" evidence="1">
    <location>
        <begin position="153"/>
        <end position="173"/>
    </location>
</feature>
<proteinExistence type="predicted"/>
<gene>
    <name evidence="2" type="ORF">L1F29_23445</name>
</gene>
<dbReference type="Proteomes" id="UP001057877">
    <property type="component" value="Chromosome"/>
</dbReference>
<name>A0ABY5S4G6_9BACL</name>
<feature type="transmembrane region" description="Helical" evidence="1">
    <location>
        <begin position="6"/>
        <end position="29"/>
    </location>
</feature>
<dbReference type="RefSeq" id="WP_258384476.1">
    <property type="nucleotide sequence ID" value="NZ_CP091430.1"/>
</dbReference>
<accession>A0ABY5S4G6</accession>
<feature type="transmembrane region" description="Helical" evidence="1">
    <location>
        <begin position="67"/>
        <end position="88"/>
    </location>
</feature>
<evidence type="ECO:0000313" key="3">
    <source>
        <dbReference type="Proteomes" id="UP001057877"/>
    </source>
</evidence>
<reference evidence="2" key="1">
    <citation type="submission" date="2022-01" db="EMBL/GenBank/DDBJ databases">
        <title>Paenibacillus spongiae sp. nov., isolated from marine sponge.</title>
        <authorList>
            <person name="Li Z."/>
            <person name="Zhang M."/>
        </authorList>
    </citation>
    <scope>NUCLEOTIDE SEQUENCE</scope>
    <source>
        <strain evidence="2">PHS-Z3</strain>
    </source>
</reference>